<dbReference type="InterPro" id="IPR009010">
    <property type="entry name" value="Asp_de-COase-like_dom_sf"/>
</dbReference>
<dbReference type="PROSITE" id="PS51318">
    <property type="entry name" value="TAT"/>
    <property type="match status" value="1"/>
</dbReference>
<proteinExistence type="inferred from homology"/>
<dbReference type="CDD" id="cd02758">
    <property type="entry name" value="MopB_Tetrathionate-Ra"/>
    <property type="match status" value="1"/>
</dbReference>
<dbReference type="InterPro" id="IPR006963">
    <property type="entry name" value="Mopterin_OxRdtase_4Fe-4S_dom"/>
</dbReference>
<evidence type="ECO:0000256" key="1">
    <source>
        <dbReference type="ARBA" id="ARBA00010312"/>
    </source>
</evidence>
<dbReference type="GO" id="GO:0016491">
    <property type="term" value="F:oxidoreductase activity"/>
    <property type="evidence" value="ECO:0007669"/>
    <property type="project" value="UniProtKB-KW"/>
</dbReference>
<dbReference type="InterPro" id="IPR041929">
    <property type="entry name" value="Tetrathionate-R_A_N"/>
</dbReference>
<dbReference type="PROSITE" id="PS51669">
    <property type="entry name" value="4FE4S_MOW_BIS_MGD"/>
    <property type="match status" value="1"/>
</dbReference>
<sequence>MDKERRRILKGSLAVGGLAAFGAGYYKTASDTVEGVVTGSSGQPAADPVYGNALTPELKLTDQGELEMNPDQSVSPSVCCGCWTLCGVRLRIDKANDRLLRISGNPYHPLSAGDAVPYYTSVRDAYKTLAGESGMSGRSTACARGNAMLEMRDNPYRITQPMKRVGPRGGGKWEPISFEQLIREIVEGGDLFGEGSVEGLRTIRDLITPVDKENSEYGPKANQLLVTNAGDEGRTDILKRFAYNSFGTRNFGHHGSFCGYAFRMGAGAWMTDNKSNPHMKPDWENTRFCLLIGSSPAQSGNPFKRQGRQLAGRRTDNDFEYVVIAPALPASSCLSTMNNRWIPIKPGTDSALVLGMMRWIFEHDRYNKTFLEQAGPVAMASAGEIQWSNATHLVISDQNHPRFGAFLRASDVGWSHEGADYGEQDPFLVVQKDTEQLVSYQEKTPAELFVDRIINTKIGPVQVKTSLLHLREETQRFPLEEYSRFCGIPVDTIKELADKFTSYGTRVSVDTHGGNMHSNGFYNAYAIVMLNTLVGNMSRKGGMVAGQGAYTASGKGERYDLENFPGKIQPKGIYLSRSNFRYEDTSEFKRKKARGQSAYPAKEPWYTFPAPLLTEHLTAAVEGYPYHLKAWINHMGNPLYGVPGLEQLIGDQLRDPKVLPLIVSVDAFINETTAISDYIVPDTVTYESWGFTKAWHGVPAKVLAARWPAVRSKTPATADGHPVGLETFLVAVAKSMGLPGFGSRCIPDKTGHLCDFNCAEDFYLRAAANLAWSDGKLPSATEDDIHLSGLDQWAEPMQKILKPDEVGPAAFALSRGGRFGDCSRFYEGETIRHKYSGYFSVWNEKLALSINSFSGKHYVGCPTWYPQQLADGSEIEAVYPPEQWPMKLTNFKSNIHSAVSCLSPKLLAVKSFNPVWVNRDDAALLHIENGELVKLVTPSASLEAVALLVDGVMPGTLGIEHGFGHRELGFHRHTIGNMQQPKQADPAGSICINYIGLSDASRHDQGLLLDWVVGAAARQAIPARLERMDS</sequence>
<dbReference type="InterPro" id="IPR006656">
    <property type="entry name" value="Mopterin_OxRdtase"/>
</dbReference>
<gene>
    <name evidence="10" type="primary">ttrA</name>
    <name evidence="10" type="ORF">CI610_02175</name>
</gene>
<comment type="similarity">
    <text evidence="1">Belongs to the prokaryotic molybdopterin-containing oxidoreductase family.</text>
</comment>
<dbReference type="Gene3D" id="3.40.228.10">
    <property type="entry name" value="Dimethylsulfoxide Reductase, domain 2"/>
    <property type="match status" value="1"/>
</dbReference>
<dbReference type="Pfam" id="PF00384">
    <property type="entry name" value="Molybdopterin"/>
    <property type="match status" value="1"/>
</dbReference>
<dbReference type="InterPro" id="IPR006311">
    <property type="entry name" value="TAT_signal"/>
</dbReference>
<name>A0A2H9T6L8_9ZZZZ</name>
<dbReference type="SMART" id="SM00926">
    <property type="entry name" value="Molybdop_Fe4S4"/>
    <property type="match status" value="1"/>
</dbReference>
<dbReference type="InterPro" id="IPR037946">
    <property type="entry name" value="MopB_CT_Tetrathionate"/>
</dbReference>
<accession>A0A2H9T6L8</accession>
<evidence type="ECO:0000256" key="8">
    <source>
        <dbReference type="ARBA" id="ARBA00023014"/>
    </source>
</evidence>
<feature type="domain" description="4Fe-4S Mo/W bis-MGD-type" evidence="9">
    <location>
        <begin position="72"/>
        <end position="156"/>
    </location>
</feature>
<dbReference type="CDD" id="cd02780">
    <property type="entry name" value="MopB_CT_Tetrathionate_Arsenate-R"/>
    <property type="match status" value="1"/>
</dbReference>
<dbReference type="EC" id="1.8.-.-" evidence="10"/>
<dbReference type="SUPFAM" id="SSF50692">
    <property type="entry name" value="ADC-like"/>
    <property type="match status" value="1"/>
</dbReference>
<evidence type="ECO:0000256" key="5">
    <source>
        <dbReference type="ARBA" id="ARBA00022729"/>
    </source>
</evidence>
<keyword evidence="4" id="KW-0479">Metal-binding</keyword>
<comment type="caution">
    <text evidence="10">The sequence shown here is derived from an EMBL/GenBank/DDBJ whole genome shotgun (WGS) entry which is preliminary data.</text>
</comment>
<keyword evidence="6 10" id="KW-0560">Oxidoreductase</keyword>
<dbReference type="PANTHER" id="PTHR43742">
    <property type="entry name" value="TRIMETHYLAMINE-N-OXIDE REDUCTASE"/>
    <property type="match status" value="1"/>
</dbReference>
<dbReference type="InterPro" id="IPR050612">
    <property type="entry name" value="Prok_Mopterin_Oxidored"/>
</dbReference>
<evidence type="ECO:0000256" key="2">
    <source>
        <dbReference type="ARBA" id="ARBA00022485"/>
    </source>
</evidence>
<dbReference type="GO" id="GO:0043546">
    <property type="term" value="F:molybdopterin cofactor binding"/>
    <property type="evidence" value="ECO:0007669"/>
    <property type="project" value="InterPro"/>
</dbReference>
<dbReference type="GO" id="GO:0051539">
    <property type="term" value="F:4 iron, 4 sulfur cluster binding"/>
    <property type="evidence" value="ECO:0007669"/>
    <property type="project" value="UniProtKB-KW"/>
</dbReference>
<evidence type="ECO:0000313" key="10">
    <source>
        <dbReference type="EMBL" id="PJE78875.1"/>
    </source>
</evidence>
<keyword evidence="2" id="KW-0004">4Fe-4S</keyword>
<dbReference type="PANTHER" id="PTHR43742:SF9">
    <property type="entry name" value="TETRATHIONATE REDUCTASE SUBUNIT A"/>
    <property type="match status" value="1"/>
</dbReference>
<dbReference type="GO" id="GO:0046872">
    <property type="term" value="F:metal ion binding"/>
    <property type="evidence" value="ECO:0007669"/>
    <property type="project" value="UniProtKB-KW"/>
</dbReference>
<keyword evidence="5" id="KW-0732">Signal</keyword>
<dbReference type="Gene3D" id="3.40.50.740">
    <property type="match status" value="1"/>
</dbReference>
<evidence type="ECO:0000256" key="6">
    <source>
        <dbReference type="ARBA" id="ARBA00023002"/>
    </source>
</evidence>
<evidence type="ECO:0000256" key="3">
    <source>
        <dbReference type="ARBA" id="ARBA00022505"/>
    </source>
</evidence>
<evidence type="ECO:0000256" key="7">
    <source>
        <dbReference type="ARBA" id="ARBA00023004"/>
    </source>
</evidence>
<dbReference type="SUPFAM" id="SSF53706">
    <property type="entry name" value="Formate dehydrogenase/DMSO reductase, domains 1-3"/>
    <property type="match status" value="1"/>
</dbReference>
<organism evidence="10">
    <name type="scientific">invertebrate metagenome</name>
    <dbReference type="NCBI Taxonomy" id="1711999"/>
    <lineage>
        <taxon>unclassified sequences</taxon>
        <taxon>metagenomes</taxon>
        <taxon>organismal metagenomes</taxon>
    </lineage>
</organism>
<dbReference type="AlphaFoldDB" id="A0A2H9T6L8"/>
<keyword evidence="3" id="KW-0500">Molybdenum</keyword>
<keyword evidence="8" id="KW-0411">Iron-sulfur</keyword>
<dbReference type="Gene3D" id="3.30.200.210">
    <property type="match status" value="1"/>
</dbReference>
<evidence type="ECO:0000256" key="4">
    <source>
        <dbReference type="ARBA" id="ARBA00022723"/>
    </source>
</evidence>
<dbReference type="EMBL" id="NSIT01000119">
    <property type="protein sequence ID" value="PJE78875.1"/>
    <property type="molecule type" value="Genomic_DNA"/>
</dbReference>
<protein>
    <submittedName>
        <fullName evidence="10">Tetrathionate reductase subunit A</fullName>
        <ecNumber evidence="10">1.8.-.-</ecNumber>
    </submittedName>
</protein>
<keyword evidence="7" id="KW-0408">Iron</keyword>
<evidence type="ECO:0000259" key="9">
    <source>
        <dbReference type="PROSITE" id="PS51669"/>
    </source>
</evidence>
<dbReference type="InterPro" id="IPR006657">
    <property type="entry name" value="MoPterin_dinucl-bd_dom"/>
</dbReference>
<reference evidence="10" key="1">
    <citation type="journal article" date="2017" name="Appl. Environ. Microbiol.">
        <title>Molecular characterization of an Endozoicomonas-like organism causing infection in king scallop Pecten maximus L.</title>
        <authorList>
            <person name="Cano I."/>
            <person name="van Aerle R."/>
            <person name="Ross S."/>
            <person name="Verner-Jeffreys D.W."/>
            <person name="Paley R.K."/>
            <person name="Rimmer G."/>
            <person name="Ryder D."/>
            <person name="Hooper P."/>
            <person name="Stone D."/>
            <person name="Feist S.W."/>
        </authorList>
    </citation>
    <scope>NUCLEOTIDE SEQUENCE</scope>
</reference>
<dbReference type="Pfam" id="PF01568">
    <property type="entry name" value="Molydop_binding"/>
    <property type="match status" value="1"/>
</dbReference>
<dbReference type="Gene3D" id="2.40.40.20">
    <property type="match status" value="1"/>
</dbReference>